<feature type="transmembrane region" description="Helical" evidence="1">
    <location>
        <begin position="65"/>
        <end position="82"/>
    </location>
</feature>
<sequence>MGWFALALSSVVFFTTLNLLQRVLAVKSRDPRAMSLVFNFIAAILATLIFFVTGSHKNFSLPTGYSAWITLAVACLMYGLYERGRFYAAKYLEASTLIIVLNISVVVAFIGSLFLYSEPLSLRKLIGATLILIALSLVSYNKKSFKRGSRVLKGIMIGFLISIFLGIGWMLDKLGAAYFNANTYSILVWTIPIAIIYFPYIKLATLKNELKVTSWKIAVLALLNVIGYLLQLKALELQEATRVIPIVQTSTLTTVLAGVVLLNEKEHLVKKVIAGFTAFAGVYFLI</sequence>
<keyword evidence="1" id="KW-0472">Membrane</keyword>
<dbReference type="Gene3D" id="1.10.3730.20">
    <property type="match status" value="1"/>
</dbReference>
<dbReference type="GO" id="GO:0016020">
    <property type="term" value="C:membrane"/>
    <property type="evidence" value="ECO:0007669"/>
    <property type="project" value="InterPro"/>
</dbReference>
<feature type="domain" description="EamA" evidence="2">
    <location>
        <begin position="153"/>
        <end position="285"/>
    </location>
</feature>
<feature type="transmembrane region" description="Helical" evidence="1">
    <location>
        <begin position="183"/>
        <end position="201"/>
    </location>
</feature>
<dbReference type="Proteomes" id="UP000034086">
    <property type="component" value="Unassembled WGS sequence"/>
</dbReference>
<dbReference type="InterPro" id="IPR037185">
    <property type="entry name" value="EmrE-like"/>
</dbReference>
<evidence type="ECO:0000313" key="3">
    <source>
        <dbReference type="EMBL" id="KKU03844.1"/>
    </source>
</evidence>
<reference evidence="3 4" key="1">
    <citation type="journal article" date="2015" name="Nature">
        <title>rRNA introns, odd ribosomes, and small enigmatic genomes across a large radiation of phyla.</title>
        <authorList>
            <person name="Brown C.T."/>
            <person name="Hug L.A."/>
            <person name="Thomas B.C."/>
            <person name="Sharon I."/>
            <person name="Castelle C.J."/>
            <person name="Singh A."/>
            <person name="Wilkins M.J."/>
            <person name="Williams K.H."/>
            <person name="Banfield J.F."/>
        </authorList>
    </citation>
    <scope>NUCLEOTIDE SEQUENCE [LARGE SCALE GENOMIC DNA]</scope>
</reference>
<feature type="transmembrane region" description="Helical" evidence="1">
    <location>
        <begin position="36"/>
        <end position="53"/>
    </location>
</feature>
<dbReference type="Pfam" id="PF00892">
    <property type="entry name" value="EamA"/>
    <property type="match status" value="2"/>
</dbReference>
<keyword evidence="1" id="KW-1133">Transmembrane helix</keyword>
<dbReference type="SUPFAM" id="SSF103481">
    <property type="entry name" value="Multidrug resistance efflux transporter EmrE"/>
    <property type="match status" value="2"/>
</dbReference>
<comment type="caution">
    <text evidence="3">The sequence shown here is derived from an EMBL/GenBank/DDBJ whole genome shotgun (WGS) entry which is preliminary data.</text>
</comment>
<accession>A0A0G1M6D3</accession>
<evidence type="ECO:0000313" key="4">
    <source>
        <dbReference type="Proteomes" id="UP000034086"/>
    </source>
</evidence>
<evidence type="ECO:0000259" key="2">
    <source>
        <dbReference type="Pfam" id="PF00892"/>
    </source>
</evidence>
<evidence type="ECO:0000256" key="1">
    <source>
        <dbReference type="SAM" id="Phobius"/>
    </source>
</evidence>
<feature type="transmembrane region" description="Helical" evidence="1">
    <location>
        <begin position="152"/>
        <end position="171"/>
    </location>
</feature>
<feature type="transmembrane region" description="Helical" evidence="1">
    <location>
        <begin position="122"/>
        <end position="140"/>
    </location>
</feature>
<proteinExistence type="predicted"/>
<keyword evidence="1" id="KW-0812">Transmembrane</keyword>
<gene>
    <name evidence="3" type="ORF">UX03_C0009G0016</name>
</gene>
<organism evidence="3 4">
    <name type="scientific">Candidatus Woesebacteria bacterium GW2011_GWE1_45_18</name>
    <dbReference type="NCBI Taxonomy" id="1618598"/>
    <lineage>
        <taxon>Bacteria</taxon>
        <taxon>Candidatus Woeseibacteriota</taxon>
    </lineage>
</organism>
<dbReference type="InterPro" id="IPR000620">
    <property type="entry name" value="EamA_dom"/>
</dbReference>
<feature type="domain" description="EamA" evidence="2">
    <location>
        <begin position="3"/>
        <end position="139"/>
    </location>
</feature>
<protein>
    <recommendedName>
        <fullName evidence="2">EamA domain-containing protein</fullName>
    </recommendedName>
</protein>
<feature type="transmembrane region" description="Helical" evidence="1">
    <location>
        <begin position="94"/>
        <end position="116"/>
    </location>
</feature>
<feature type="transmembrane region" description="Helical" evidence="1">
    <location>
        <begin position="243"/>
        <end position="261"/>
    </location>
</feature>
<dbReference type="EMBL" id="LCKQ01000009">
    <property type="protein sequence ID" value="KKU03844.1"/>
    <property type="molecule type" value="Genomic_DNA"/>
</dbReference>
<feature type="transmembrane region" description="Helical" evidence="1">
    <location>
        <begin position="6"/>
        <end position="24"/>
    </location>
</feature>
<name>A0A0G1M6D3_9BACT</name>
<feature type="transmembrane region" description="Helical" evidence="1">
    <location>
        <begin position="213"/>
        <end position="231"/>
    </location>
</feature>
<dbReference type="AlphaFoldDB" id="A0A0G1M6D3"/>